<comment type="caution">
    <text evidence="1">The sequence shown here is derived from an EMBL/GenBank/DDBJ whole genome shotgun (WGS) entry which is preliminary data.</text>
</comment>
<dbReference type="EMBL" id="JAQSDF010000001">
    <property type="protein sequence ID" value="MDI1229552.1"/>
    <property type="molecule type" value="Genomic_DNA"/>
</dbReference>
<dbReference type="InterPro" id="IPR033653">
    <property type="entry name" value="NTP-PPase_DR2231-like"/>
</dbReference>
<accession>A0AA43TK21</accession>
<evidence type="ECO:0000313" key="2">
    <source>
        <dbReference type="Proteomes" id="UP001160519"/>
    </source>
</evidence>
<gene>
    <name evidence="1" type="ORF">PSU93_00175</name>
</gene>
<dbReference type="CDD" id="cd11530">
    <property type="entry name" value="NTP-PPase_DR2231_like"/>
    <property type="match status" value="1"/>
</dbReference>
<dbReference type="AlphaFoldDB" id="A0AA43TK21"/>
<dbReference type="Proteomes" id="UP001160519">
    <property type="component" value="Unassembled WGS sequence"/>
</dbReference>
<protein>
    <submittedName>
        <fullName evidence="1">Nucleoside triphosphate pyrophosphohydrolase family protein</fullName>
    </submittedName>
</protein>
<dbReference type="InterPro" id="IPR023292">
    <property type="entry name" value="NTP_PyroPHydrolase-like_dom_sf"/>
</dbReference>
<dbReference type="Gene3D" id="1.10.3420.10">
    <property type="entry name" value="putative ntp pyrophosphohydrolase like domain"/>
    <property type="match status" value="1"/>
</dbReference>
<keyword evidence="2" id="KW-1185">Reference proteome</keyword>
<proteinExistence type="predicted"/>
<name>A0AA43TK21_9GAMM</name>
<sequence length="162" mass="18095">MNKHLKLVREFHDTFSFPQAEHGANMRLSDMDVIFRQALLMDEGSAVLKAIKAGEMVEILAGLINLAYCALGAVAMRGDDVIDHQVTWRHDGFVVSVMRALSDKIHNCSSGSTDDYSAVYCLCVHLTRSFINADFDKAFQMIHQNKLSKPAKAPDLSECLYE</sequence>
<organism evidence="1 2">
    <name type="scientific">Candidatus Methylobacter titanis</name>
    <dbReference type="NCBI Taxonomy" id="3053457"/>
    <lineage>
        <taxon>Bacteria</taxon>
        <taxon>Pseudomonadati</taxon>
        <taxon>Pseudomonadota</taxon>
        <taxon>Gammaproteobacteria</taxon>
        <taxon>Methylococcales</taxon>
        <taxon>Methylococcaceae</taxon>
        <taxon>Methylobacter</taxon>
    </lineage>
</organism>
<evidence type="ECO:0000313" key="1">
    <source>
        <dbReference type="EMBL" id="MDI1229552.1"/>
    </source>
</evidence>
<reference evidence="1" key="1">
    <citation type="submission" date="2023-01" db="EMBL/GenBank/DDBJ databases">
        <title>Biogeochemical cycle of methane in antarctic sediments.</title>
        <authorList>
            <person name="Roldan D.M."/>
            <person name="Menes R.J."/>
        </authorList>
    </citation>
    <scope>NUCLEOTIDE SEQUENCE [LARGE SCALE GENOMIC DNA]</scope>
    <source>
        <strain evidence="1">K-2018 MAG008</strain>
    </source>
</reference>